<dbReference type="Proteomes" id="UP000250572">
    <property type="component" value="Unassembled WGS sequence"/>
</dbReference>
<dbReference type="AlphaFoldDB" id="A0A315W4T1"/>
<accession>A0A315W4T1</accession>
<gene>
    <name evidence="2" type="ORF">CCH79_00000990</name>
</gene>
<organism evidence="2 3">
    <name type="scientific">Gambusia affinis</name>
    <name type="common">Western mosquitofish</name>
    <name type="synonym">Heterandria affinis</name>
    <dbReference type="NCBI Taxonomy" id="33528"/>
    <lineage>
        <taxon>Eukaryota</taxon>
        <taxon>Metazoa</taxon>
        <taxon>Chordata</taxon>
        <taxon>Craniata</taxon>
        <taxon>Vertebrata</taxon>
        <taxon>Euteleostomi</taxon>
        <taxon>Actinopterygii</taxon>
        <taxon>Neopterygii</taxon>
        <taxon>Teleostei</taxon>
        <taxon>Neoteleostei</taxon>
        <taxon>Acanthomorphata</taxon>
        <taxon>Ovalentaria</taxon>
        <taxon>Atherinomorphae</taxon>
        <taxon>Cyprinodontiformes</taxon>
        <taxon>Poeciliidae</taxon>
        <taxon>Poeciliinae</taxon>
        <taxon>Gambusia</taxon>
    </lineage>
</organism>
<name>A0A315W4T1_GAMAF</name>
<evidence type="ECO:0000313" key="3">
    <source>
        <dbReference type="Proteomes" id="UP000250572"/>
    </source>
</evidence>
<evidence type="ECO:0000256" key="1">
    <source>
        <dbReference type="SAM" id="MobiDB-lite"/>
    </source>
</evidence>
<reference evidence="2 3" key="1">
    <citation type="journal article" date="2018" name="G3 (Bethesda)">
        <title>A High-Quality Reference Genome for the Invasive Mosquitofish Gambusia affinis Using a Chicago Library.</title>
        <authorList>
            <person name="Hoffberg S.L."/>
            <person name="Troendle N.J."/>
            <person name="Glenn T.C."/>
            <person name="Mahmud O."/>
            <person name="Louha S."/>
            <person name="Chalopin D."/>
            <person name="Bennetzen J.L."/>
            <person name="Mauricio R."/>
        </authorList>
    </citation>
    <scope>NUCLEOTIDE SEQUENCE [LARGE SCALE GENOMIC DNA]</scope>
    <source>
        <strain evidence="2">NE01/NJP1002.9</strain>
        <tissue evidence="2">Muscle</tissue>
    </source>
</reference>
<protein>
    <submittedName>
        <fullName evidence="2">Uncharacterized protein</fullName>
    </submittedName>
</protein>
<keyword evidence="3" id="KW-1185">Reference proteome</keyword>
<feature type="region of interest" description="Disordered" evidence="1">
    <location>
        <begin position="64"/>
        <end position="102"/>
    </location>
</feature>
<evidence type="ECO:0000313" key="2">
    <source>
        <dbReference type="EMBL" id="PWA26788.1"/>
    </source>
</evidence>
<proteinExistence type="predicted"/>
<comment type="caution">
    <text evidence="2">The sequence shown here is derived from an EMBL/GenBank/DDBJ whole genome shotgun (WGS) entry which is preliminary data.</text>
</comment>
<sequence>MKRMKTAKTTIRIHIDLSRGTPMKTEQLLPAFNFPAFFGKLKGEVRTRSTEPWKPLSTIVPSVKEARLALSPRPDGSEEGGDGTEEPSLQTPPTAQVDADEPKTGDYIDLIFKSHVLDKPVGGGTAPLRCLSTTI</sequence>
<dbReference type="EMBL" id="NHOQ01001156">
    <property type="protein sequence ID" value="PWA26788.1"/>
    <property type="molecule type" value="Genomic_DNA"/>
</dbReference>